<dbReference type="KEGG" id="bsan:CHH28_02370"/>
<dbReference type="Pfam" id="PF13561">
    <property type="entry name" value="adh_short_C2"/>
    <property type="match status" value="1"/>
</dbReference>
<accession>A0A222FG71</accession>
<evidence type="ECO:0000256" key="1">
    <source>
        <dbReference type="ARBA" id="ARBA00006484"/>
    </source>
</evidence>
<keyword evidence="4" id="KW-1185">Reference proteome</keyword>
<gene>
    <name evidence="3" type="ORF">CHH28_02370</name>
</gene>
<reference evidence="3 4" key="1">
    <citation type="submission" date="2017-07" db="EMBL/GenBank/DDBJ databases">
        <title>Annotated genome sequence of Bacterioplanes sanyensis isolated from Red Sea.</title>
        <authorList>
            <person name="Rehman Z.U."/>
        </authorList>
    </citation>
    <scope>NUCLEOTIDE SEQUENCE [LARGE SCALE GENOMIC DNA]</scope>
    <source>
        <strain evidence="3 4">NV9</strain>
    </source>
</reference>
<dbReference type="PRINTS" id="PR00081">
    <property type="entry name" value="GDHRDH"/>
</dbReference>
<dbReference type="GO" id="GO:0016491">
    <property type="term" value="F:oxidoreductase activity"/>
    <property type="evidence" value="ECO:0007669"/>
    <property type="project" value="UniProtKB-KW"/>
</dbReference>
<sequence>MQHQRLNNKVALITGAGKGIGRACAQLFAAHGAQVIVSDIDAEAGLAVAIAIQEDGGQARFVELDVAQESDWQRMEKDVLRHEKRLDVLVNNAGIIGFLETGGAQDPEHMELSSWHAVMAVNSDGVALGCKYGMRLMKNSRAASIVNMSSRSGLVGIPGAAPYAASKAAVRNHSKTVALYCAQQGYPIRCNSIHPGAILTPLWDAMLGEGKDREAAIAHISQDIPIGHMGEPLDVAYAALYLASDEAKYVTGIELTIDGGILAGSAAAPGK</sequence>
<dbReference type="InterPro" id="IPR036291">
    <property type="entry name" value="NAD(P)-bd_dom_sf"/>
</dbReference>
<dbReference type="RefSeq" id="WP_094058802.1">
    <property type="nucleotide sequence ID" value="NZ_CP022530.1"/>
</dbReference>
<comment type="similarity">
    <text evidence="1">Belongs to the short-chain dehydrogenases/reductases (SDR) family.</text>
</comment>
<dbReference type="EMBL" id="CP022530">
    <property type="protein sequence ID" value="ASP37586.1"/>
    <property type="molecule type" value="Genomic_DNA"/>
</dbReference>
<evidence type="ECO:0000313" key="3">
    <source>
        <dbReference type="EMBL" id="ASP37586.1"/>
    </source>
</evidence>
<dbReference type="PANTHER" id="PTHR24321:SF15">
    <property type="entry name" value="OXIDOREDUCTASE UCPA"/>
    <property type="match status" value="1"/>
</dbReference>
<dbReference type="Proteomes" id="UP000202440">
    <property type="component" value="Chromosome"/>
</dbReference>
<dbReference type="PRINTS" id="PR00080">
    <property type="entry name" value="SDRFAMILY"/>
</dbReference>
<protein>
    <submittedName>
        <fullName evidence="3">Short-chain dehydrogenase</fullName>
    </submittedName>
</protein>
<evidence type="ECO:0000256" key="2">
    <source>
        <dbReference type="ARBA" id="ARBA00023002"/>
    </source>
</evidence>
<keyword evidence="2" id="KW-0560">Oxidoreductase</keyword>
<proteinExistence type="inferred from homology"/>
<dbReference type="PANTHER" id="PTHR24321">
    <property type="entry name" value="DEHYDROGENASES, SHORT CHAIN"/>
    <property type="match status" value="1"/>
</dbReference>
<name>A0A222FG71_9GAMM</name>
<dbReference type="AlphaFoldDB" id="A0A222FG71"/>
<dbReference type="FunFam" id="3.40.50.720:FF:000084">
    <property type="entry name" value="Short-chain dehydrogenase reductase"/>
    <property type="match status" value="1"/>
</dbReference>
<evidence type="ECO:0000313" key="4">
    <source>
        <dbReference type="Proteomes" id="UP000202440"/>
    </source>
</evidence>
<dbReference type="SUPFAM" id="SSF51735">
    <property type="entry name" value="NAD(P)-binding Rossmann-fold domains"/>
    <property type="match status" value="1"/>
</dbReference>
<organism evidence="3 4">
    <name type="scientific">Bacterioplanes sanyensis</name>
    <dbReference type="NCBI Taxonomy" id="1249553"/>
    <lineage>
        <taxon>Bacteria</taxon>
        <taxon>Pseudomonadati</taxon>
        <taxon>Pseudomonadota</taxon>
        <taxon>Gammaproteobacteria</taxon>
        <taxon>Oceanospirillales</taxon>
        <taxon>Oceanospirillaceae</taxon>
        <taxon>Bacterioplanes</taxon>
    </lineage>
</organism>
<dbReference type="Gene3D" id="3.40.50.720">
    <property type="entry name" value="NAD(P)-binding Rossmann-like Domain"/>
    <property type="match status" value="1"/>
</dbReference>
<dbReference type="InterPro" id="IPR002347">
    <property type="entry name" value="SDR_fam"/>
</dbReference>
<dbReference type="OrthoDB" id="9786435at2"/>